<keyword evidence="3" id="KW-1185">Reference proteome</keyword>
<gene>
    <name evidence="2" type="ORF">EVOR1521_LOCUS14297</name>
</gene>
<proteinExistence type="predicted"/>
<dbReference type="AlphaFoldDB" id="A0AA36IJF6"/>
<reference evidence="2" key="1">
    <citation type="submission" date="2023-08" db="EMBL/GenBank/DDBJ databases">
        <authorList>
            <person name="Chen Y."/>
            <person name="Shah S."/>
            <person name="Dougan E. K."/>
            <person name="Thang M."/>
            <person name="Chan C."/>
        </authorList>
    </citation>
    <scope>NUCLEOTIDE SEQUENCE</scope>
</reference>
<accession>A0AA36IJF6</accession>
<sequence length="513" mass="55488">MAGQRAPHQKLAYALIFLLAMREVTAARDSFQAQSVAAAVGSGLRAADAENARRDAVTDSGEFWVRTMWARGEADSLTWKSGLISFRFADGVGREPSKYLEVTGMDSKYRIMPDAVVLNQNIEGMAVLGIIGWQAYDASKRQWGESQYSKHEQMSLQVPGQAATVLARPDRELMALIDAMLGEASCMGKDSKCAFRCFYDVEHEVCGPVAFCQPVASGAASHVLAPFGDQQKCAAVGGRTHDVADQVLASSGMASLKTKALDVVDRLAASEAVTWSSSGRSSLKASVALWMEAADLLNVFETLPTRLTPESGNFPLAARRASDTDMKHWRRRPDKLTISQYNAAASAPISSVRGTTDYSVPARLHSELVDFVIKRPSILMSYVKSETQEKCLLLDKTAADRAQTETFVKYFLKVPGHNSEDLRSVSLGLPEHCQEYLAGIDGSDVESLSQDAAAGEEALGSEHSSFAEIKSVRLSRALSDASLLEMGADASSEESEAVRQRFVIIASIIVGLV</sequence>
<organism evidence="2 3">
    <name type="scientific">Effrenium voratum</name>
    <dbReference type="NCBI Taxonomy" id="2562239"/>
    <lineage>
        <taxon>Eukaryota</taxon>
        <taxon>Sar</taxon>
        <taxon>Alveolata</taxon>
        <taxon>Dinophyceae</taxon>
        <taxon>Suessiales</taxon>
        <taxon>Symbiodiniaceae</taxon>
        <taxon>Effrenium</taxon>
    </lineage>
</organism>
<dbReference type="EMBL" id="CAUJNA010001687">
    <property type="protein sequence ID" value="CAJ1388430.1"/>
    <property type="molecule type" value="Genomic_DNA"/>
</dbReference>
<feature type="signal peptide" evidence="1">
    <location>
        <begin position="1"/>
        <end position="26"/>
    </location>
</feature>
<dbReference type="Proteomes" id="UP001178507">
    <property type="component" value="Unassembled WGS sequence"/>
</dbReference>
<keyword evidence="1" id="KW-0732">Signal</keyword>
<feature type="non-terminal residue" evidence="2">
    <location>
        <position position="513"/>
    </location>
</feature>
<name>A0AA36IJF6_9DINO</name>
<evidence type="ECO:0000313" key="2">
    <source>
        <dbReference type="EMBL" id="CAJ1388430.1"/>
    </source>
</evidence>
<evidence type="ECO:0000256" key="1">
    <source>
        <dbReference type="SAM" id="SignalP"/>
    </source>
</evidence>
<protein>
    <submittedName>
        <fullName evidence="2">Uncharacterized protein</fullName>
    </submittedName>
</protein>
<feature type="chain" id="PRO_5041358025" evidence="1">
    <location>
        <begin position="27"/>
        <end position="513"/>
    </location>
</feature>
<evidence type="ECO:0000313" key="3">
    <source>
        <dbReference type="Proteomes" id="UP001178507"/>
    </source>
</evidence>
<comment type="caution">
    <text evidence="2">The sequence shown here is derived from an EMBL/GenBank/DDBJ whole genome shotgun (WGS) entry which is preliminary data.</text>
</comment>